<dbReference type="Pfam" id="PF26363">
    <property type="entry name" value="Phospholipase-like"/>
    <property type="match status" value="1"/>
</dbReference>
<comment type="caution">
    <text evidence="2">The sequence shown here is derived from an EMBL/GenBank/DDBJ whole genome shotgun (WGS) entry which is preliminary data.</text>
</comment>
<dbReference type="InterPro" id="IPR029058">
    <property type="entry name" value="AB_hydrolase_fold"/>
</dbReference>
<organism evidence="2">
    <name type="scientific">Xenorhabdus bovienii str. puntauvense</name>
    <dbReference type="NCBI Taxonomy" id="1398201"/>
    <lineage>
        <taxon>Bacteria</taxon>
        <taxon>Pseudomonadati</taxon>
        <taxon>Pseudomonadota</taxon>
        <taxon>Gammaproteobacteria</taxon>
        <taxon>Enterobacterales</taxon>
        <taxon>Morganellaceae</taxon>
        <taxon>Xenorhabdus</taxon>
    </lineage>
</organism>
<proteinExistence type="predicted"/>
<evidence type="ECO:0000313" key="2">
    <source>
        <dbReference type="EMBL" id="CDG96264.1"/>
    </source>
</evidence>
<dbReference type="SUPFAM" id="SSF53474">
    <property type="entry name" value="alpha/beta-Hydrolases"/>
    <property type="match status" value="1"/>
</dbReference>
<reference evidence="2" key="1">
    <citation type="submission" date="2013-07" db="EMBL/GenBank/DDBJ databases">
        <title>Sub-species coevolution in mutualistic symbiosis.</title>
        <authorList>
            <person name="Murfin K."/>
            <person name="Klassen J."/>
            <person name="Lee M."/>
            <person name="Forst S."/>
            <person name="Stock P."/>
            <person name="Goodrich-Blair H."/>
        </authorList>
    </citation>
    <scope>NUCLEOTIDE SEQUENCE [LARGE SCALE GENOMIC DNA]</scope>
    <source>
        <strain evidence="2">Puntauvense</strain>
    </source>
</reference>
<dbReference type="HOGENOM" id="CLU_062826_0_0_6"/>
<keyword evidence="2" id="KW-0378">Hydrolase</keyword>
<gene>
    <name evidence="2" type="ORF">XBP1_2010018</name>
</gene>
<feature type="compositionally biased region" description="Polar residues" evidence="1">
    <location>
        <begin position="41"/>
        <end position="58"/>
    </location>
</feature>
<dbReference type="AlphaFoldDB" id="A0A077NB91"/>
<dbReference type="RefSeq" id="WP_038207170.1">
    <property type="nucleotide sequence ID" value="NZ_CAWLWN010000180.1"/>
</dbReference>
<dbReference type="EMBL" id="CBSW010000115">
    <property type="protein sequence ID" value="CDG96264.1"/>
    <property type="molecule type" value="Genomic_DNA"/>
</dbReference>
<sequence length="383" mass="42397">MTLSINSSFFSELGIYSLQGSPLQLQSSPPVKSPSDKADVTHSTTQPTTVPLSENTQQNNNLYQSLVRDRHLSAMALPELHANDIAGKHSKRIDYDLSLVTRDVYRMNSMGIGDYVRLTKDEISKAGIDPAILEDSSTGFQAGVYRNKGLYIVSFTGSNEIQDFMASIRQGLGFKEEQYGQAVKLAQAALKGFGENVIFTGHSMGGGLASVAALTTGKPAVIFNAAGVSDSTLKSMGLSPKASREVAENGLIRNYIVEHDWLDNLQKTLPIPQPMGNKILLEYEYEPEGILDSIFAYRYAFHSFKAHFMEAVQELLTVHKPWLNKAGEMIAATEDSMQNKAIPMQKQALNTWGMNMDEAKISEQLREERHQLVSQQLEKHYSV</sequence>
<name>A0A077NB91_XENBV</name>
<dbReference type="Proteomes" id="UP000028511">
    <property type="component" value="Unassembled WGS sequence"/>
</dbReference>
<dbReference type="EC" id="3.1.1.32" evidence="2"/>
<feature type="region of interest" description="Disordered" evidence="1">
    <location>
        <begin position="24"/>
        <end position="58"/>
    </location>
</feature>
<dbReference type="GO" id="GO:0008970">
    <property type="term" value="F:phospholipase A1 activity"/>
    <property type="evidence" value="ECO:0007669"/>
    <property type="project" value="UniProtKB-EC"/>
</dbReference>
<dbReference type="Gene3D" id="3.40.50.1820">
    <property type="entry name" value="alpha/beta hydrolase"/>
    <property type="match status" value="1"/>
</dbReference>
<evidence type="ECO:0000256" key="1">
    <source>
        <dbReference type="SAM" id="MobiDB-lite"/>
    </source>
</evidence>
<accession>A0A077NB91</accession>
<protein>
    <submittedName>
        <fullName evidence="2">Putative Phospholipase A(1)</fullName>
        <ecNumber evidence="2">3.1.1.32</ecNumber>
    </submittedName>
</protein>